<dbReference type="EMBL" id="GG662587">
    <property type="protein sequence ID" value="EAR85248.3"/>
    <property type="molecule type" value="Genomic_DNA"/>
</dbReference>
<gene>
    <name evidence="5" type="ORF">TTHERM_00486990</name>
</gene>
<dbReference type="KEGG" id="tet:TTHERM_00486990"/>
<dbReference type="eggNOG" id="KOG2352">
    <property type="taxonomic scope" value="Eukaryota"/>
</dbReference>
<dbReference type="InterPro" id="IPR029063">
    <property type="entry name" value="SAM-dependent_MTases_sf"/>
</dbReference>
<keyword evidence="6" id="KW-1185">Reference proteome</keyword>
<sequence>MNIQQNQLQDPPHNSSHYGKIEYWEKRYQTNTKPFDWYQNYDGVKDIITQYINKSTRILNVGCGSSLLSEEMYFEGYKNITNVDYSNNLIKHLVERYSEGFENTFKFEHCDVRNMKGKFANNSFDCVIDKGTLDSVLCGEYSRQNSFKMLSEISRVLTQDGVYMVVTYGEEKKRQQLLENNSCGMLKKYIKFTSLMFNQFQKIYSTIKILIIIITFIYARKETKYQPLEESQEICLKMFDNILKLNQVNIQLLCS</sequence>
<dbReference type="Gene3D" id="3.40.50.150">
    <property type="entry name" value="Vaccinia Virus protein VP39"/>
    <property type="match status" value="1"/>
</dbReference>
<evidence type="ECO:0000256" key="1">
    <source>
        <dbReference type="ARBA" id="ARBA00008361"/>
    </source>
</evidence>
<dbReference type="Proteomes" id="UP000009168">
    <property type="component" value="Unassembled WGS sequence"/>
</dbReference>
<evidence type="ECO:0000259" key="4">
    <source>
        <dbReference type="Pfam" id="PF13847"/>
    </source>
</evidence>
<dbReference type="OrthoDB" id="411785at2759"/>
<dbReference type="FunFam" id="3.40.50.150:FF:000217">
    <property type="entry name" value="Methyltransferase protein 13"/>
    <property type="match status" value="1"/>
</dbReference>
<dbReference type="Pfam" id="PF13847">
    <property type="entry name" value="Methyltransf_31"/>
    <property type="match status" value="1"/>
</dbReference>
<evidence type="ECO:0000313" key="5">
    <source>
        <dbReference type="EMBL" id="EAR85248.3"/>
    </source>
</evidence>
<keyword evidence="3" id="KW-0808">Transferase</keyword>
<accession>I7MD03</accession>
<comment type="similarity">
    <text evidence="1">Belongs to the methyltransferase superfamily.</text>
</comment>
<dbReference type="CDD" id="cd02440">
    <property type="entry name" value="AdoMet_MTases"/>
    <property type="match status" value="1"/>
</dbReference>
<dbReference type="AlphaFoldDB" id="I7MD03"/>
<dbReference type="GeneID" id="7838934"/>
<dbReference type="InterPro" id="IPR025714">
    <property type="entry name" value="Methyltranfer_dom"/>
</dbReference>
<dbReference type="InterPro" id="IPR051419">
    <property type="entry name" value="Lys/N-term_MeTrsfase_sf"/>
</dbReference>
<feature type="domain" description="Methyltransferase" evidence="4">
    <location>
        <begin position="53"/>
        <end position="181"/>
    </location>
</feature>
<proteinExistence type="inferred from homology"/>
<reference evidence="6" key="1">
    <citation type="journal article" date="2006" name="PLoS Biol.">
        <title>Macronuclear genome sequence of the ciliate Tetrahymena thermophila, a model eukaryote.</title>
        <authorList>
            <person name="Eisen J.A."/>
            <person name="Coyne R.S."/>
            <person name="Wu M."/>
            <person name="Wu D."/>
            <person name="Thiagarajan M."/>
            <person name="Wortman J.R."/>
            <person name="Badger J.H."/>
            <person name="Ren Q."/>
            <person name="Amedeo P."/>
            <person name="Jones K.M."/>
            <person name="Tallon L.J."/>
            <person name="Delcher A.L."/>
            <person name="Salzberg S.L."/>
            <person name="Silva J.C."/>
            <person name="Haas B.J."/>
            <person name="Majoros W.H."/>
            <person name="Farzad M."/>
            <person name="Carlton J.M."/>
            <person name="Smith R.K. Jr."/>
            <person name="Garg J."/>
            <person name="Pearlman R.E."/>
            <person name="Karrer K.M."/>
            <person name="Sun L."/>
            <person name="Manning G."/>
            <person name="Elde N.C."/>
            <person name="Turkewitz A.P."/>
            <person name="Asai D.J."/>
            <person name="Wilkes D.E."/>
            <person name="Wang Y."/>
            <person name="Cai H."/>
            <person name="Collins K."/>
            <person name="Stewart B.A."/>
            <person name="Lee S.R."/>
            <person name="Wilamowska K."/>
            <person name="Weinberg Z."/>
            <person name="Ruzzo W.L."/>
            <person name="Wloga D."/>
            <person name="Gaertig J."/>
            <person name="Frankel J."/>
            <person name="Tsao C.-C."/>
            <person name="Gorovsky M.A."/>
            <person name="Keeling P.J."/>
            <person name="Waller R.F."/>
            <person name="Patron N.J."/>
            <person name="Cherry J.M."/>
            <person name="Stover N.A."/>
            <person name="Krieger C.J."/>
            <person name="del Toro C."/>
            <person name="Ryder H.F."/>
            <person name="Williamson S.C."/>
            <person name="Barbeau R.A."/>
            <person name="Hamilton E.P."/>
            <person name="Orias E."/>
        </authorList>
    </citation>
    <scope>NUCLEOTIDE SEQUENCE [LARGE SCALE GENOMIC DNA]</scope>
    <source>
        <strain evidence="6">SB210</strain>
    </source>
</reference>
<dbReference type="PANTHER" id="PTHR12176">
    <property type="entry name" value="SAM-DEPENDENT METHYLTRANSFERASE SUPERFAMILY PROTEIN"/>
    <property type="match status" value="1"/>
</dbReference>
<dbReference type="PANTHER" id="PTHR12176:SF79">
    <property type="entry name" value="METHYLTRANSFERASE TYPE 11 DOMAIN-CONTAINING PROTEIN"/>
    <property type="match status" value="1"/>
</dbReference>
<keyword evidence="2 5" id="KW-0489">Methyltransferase</keyword>
<evidence type="ECO:0000256" key="3">
    <source>
        <dbReference type="ARBA" id="ARBA00022679"/>
    </source>
</evidence>
<evidence type="ECO:0000313" key="6">
    <source>
        <dbReference type="Proteomes" id="UP000009168"/>
    </source>
</evidence>
<name>I7MD03_TETTS</name>
<dbReference type="InParanoid" id="I7MD03"/>
<dbReference type="GO" id="GO:0032259">
    <property type="term" value="P:methylation"/>
    <property type="evidence" value="ECO:0007669"/>
    <property type="project" value="UniProtKB-KW"/>
</dbReference>
<organism evidence="5 6">
    <name type="scientific">Tetrahymena thermophila (strain SB210)</name>
    <dbReference type="NCBI Taxonomy" id="312017"/>
    <lineage>
        <taxon>Eukaryota</taxon>
        <taxon>Sar</taxon>
        <taxon>Alveolata</taxon>
        <taxon>Ciliophora</taxon>
        <taxon>Intramacronucleata</taxon>
        <taxon>Oligohymenophorea</taxon>
        <taxon>Hymenostomatida</taxon>
        <taxon>Tetrahymenina</taxon>
        <taxon>Tetrahymenidae</taxon>
        <taxon>Tetrahymena</taxon>
    </lineage>
</organism>
<evidence type="ECO:0000256" key="2">
    <source>
        <dbReference type="ARBA" id="ARBA00022603"/>
    </source>
</evidence>
<protein>
    <submittedName>
        <fullName evidence="5">Methyltransferase domain protein</fullName>
    </submittedName>
</protein>
<dbReference type="SUPFAM" id="SSF53335">
    <property type="entry name" value="S-adenosyl-L-methionine-dependent methyltransferases"/>
    <property type="match status" value="1"/>
</dbReference>
<dbReference type="RefSeq" id="XP_001032911.3">
    <property type="nucleotide sequence ID" value="XM_001032911.3"/>
</dbReference>
<dbReference type="GO" id="GO:0008168">
    <property type="term" value="F:methyltransferase activity"/>
    <property type="evidence" value="ECO:0007669"/>
    <property type="project" value="UniProtKB-KW"/>
</dbReference>